<name>A0ACD0WKH9_CLALS</name>
<organism evidence="1 2">
    <name type="scientific">Clavispora lusitaniae</name>
    <name type="common">Candida lusitaniae</name>
    <dbReference type="NCBI Taxonomy" id="36911"/>
    <lineage>
        <taxon>Eukaryota</taxon>
        <taxon>Fungi</taxon>
        <taxon>Dikarya</taxon>
        <taxon>Ascomycota</taxon>
        <taxon>Saccharomycotina</taxon>
        <taxon>Pichiomycetes</taxon>
        <taxon>Metschnikowiaceae</taxon>
        <taxon>Clavispora</taxon>
    </lineage>
</organism>
<reference evidence="2" key="1">
    <citation type="journal article" date="2019" name="MBio">
        <title>Comparative genomics for the elucidation of multidrug resistance (MDR) in Candida lusitaniae.</title>
        <authorList>
            <person name="Kannan A."/>
            <person name="Asner S.A."/>
            <person name="Trachsel E."/>
            <person name="Kelly S."/>
            <person name="Parker J."/>
            <person name="Sanglard D."/>
        </authorList>
    </citation>
    <scope>NUCLEOTIDE SEQUENCE [LARGE SCALE GENOMIC DNA]</scope>
    <source>
        <strain evidence="2">P1</strain>
    </source>
</reference>
<proteinExistence type="predicted"/>
<keyword evidence="2" id="KW-1185">Reference proteome</keyword>
<protein>
    <submittedName>
        <fullName evidence="1">Ribonucleoside-diphosphate reductase large chain protein</fullName>
    </submittedName>
</protein>
<accession>A0ACD0WKH9</accession>
<dbReference type="EMBL" id="CP038486">
    <property type="protein sequence ID" value="QFZ27830.1"/>
    <property type="molecule type" value="Genomic_DNA"/>
</dbReference>
<gene>
    <name evidence="1" type="ORF">EJF14_30817</name>
</gene>
<evidence type="ECO:0000313" key="2">
    <source>
        <dbReference type="Proteomes" id="UP000326582"/>
    </source>
</evidence>
<dbReference type="Proteomes" id="UP000326582">
    <property type="component" value="Chromosome 3"/>
</dbReference>
<sequence>MTTVVYEINGSNPFQIGRLRKTLDELNRELDISSSELELSMKAIENSLPASLTVNQLLELVAETLAQRVVQNPDFALLAGRVEAYRVQRLVVSPFSTNFSRLENGSKTESKIKMDLGLVSKDAAEFVARNSDYLDKLVRPERDMNFTYFGMRTLCKSYFLQIDNVVAETPQYLFLRVAIGLHGKLDDKNALQRVSEIYDLMSEKYLIFSSPTLFSAGTNNNFLSSCFLMGIKEDSIDGIFKTLHSAALISKGSGGLGIHVHNIRSNGSAISSSNGTSNGLVPMLKVFNNTARYVDQGGNKRPGAFAIYIEPWHGDIMEVLELRKNHGPDELRARDLFFALWIPDLFMKRVKNNGKWSLFSPSKAPGLSDVYGEEFESLYQKYEEEDLACTTIEARKLWMHILQAQTETGMPFMLYKDACNRKSNQMNLGTIKSSNLCCEIVEYSSPEETAVCNLASLGLPTFVTANENGNVAFDFKKLHKVTKILARSLDRVIDVTKYPIKSAKVSNLKHRPIAIGVQGLADTFLELRLPFDSAEAATLNSQIFETIYHAAIESSMELSKEKGYYESFEGSPASKGKLQFDLWNYKPDFFDDWDELKEQVKKYGLRNSLLVAAMPTASTSQILGFNECFEPFTSNIYNRRVLSGEFQVVNKYLVKDLRALGIWNKAVKDMIIMNNGSVQNIDIIPQKLKKLYKTVWEISQKHIVRLAAERGRFIDQSQSMNIHLMNPTFGTLTSCHFFAWEQGLKTGMYYLRTQAAARAIQFTVDKQEIEAKLKSMVVPEVSTLPKRRYISRERFSKHQLSSEQNSRKRLKKALITPSPADSEGWDSVGESQVVKETESFSSATFEAKQNIDDDYNIHDSTPLSCNISDIEGCDACSG</sequence>
<evidence type="ECO:0000313" key="1">
    <source>
        <dbReference type="EMBL" id="QFZ27830.1"/>
    </source>
</evidence>